<dbReference type="PANTHER" id="PTHR34184:SF4">
    <property type="entry name" value="UPF0718 PROTEIN YCGR"/>
    <property type="match status" value="1"/>
</dbReference>
<comment type="subcellular location">
    <subcellularLocation>
        <location evidence="1">Cell membrane</location>
        <topology evidence="1">Multi-pass membrane protein</topology>
    </subcellularLocation>
</comment>
<dbReference type="NCBIfam" id="NF033936">
    <property type="entry name" value="CuZnOut_SO0444"/>
    <property type="match status" value="1"/>
</dbReference>
<dbReference type="EMBL" id="CP002364">
    <property type="protein sequence ID" value="ADW17706.1"/>
    <property type="molecule type" value="Genomic_DNA"/>
</dbReference>
<comment type="similarity">
    <text evidence="2">Belongs to the UPF0718 family.</text>
</comment>
<keyword evidence="5 7" id="KW-1133">Transmembrane helix</keyword>
<evidence type="ECO:0000256" key="6">
    <source>
        <dbReference type="ARBA" id="ARBA00023136"/>
    </source>
</evidence>
<accession>A0A7U3YLQ5</accession>
<evidence type="ECO:0000256" key="4">
    <source>
        <dbReference type="ARBA" id="ARBA00022692"/>
    </source>
</evidence>
<feature type="transmembrane region" description="Helical" evidence="7">
    <location>
        <begin position="20"/>
        <end position="41"/>
    </location>
</feature>
<dbReference type="GO" id="GO:0005886">
    <property type="term" value="C:plasma membrane"/>
    <property type="evidence" value="ECO:0007669"/>
    <property type="project" value="UniProtKB-SubCell"/>
</dbReference>
<feature type="transmembrane region" description="Helical" evidence="7">
    <location>
        <begin position="261"/>
        <end position="285"/>
    </location>
</feature>
<feature type="transmembrane region" description="Helical" evidence="7">
    <location>
        <begin position="195"/>
        <end position="218"/>
    </location>
</feature>
<proteinExistence type="inferred from homology"/>
<protein>
    <submittedName>
        <fullName evidence="8">Permease</fullName>
    </submittedName>
</protein>
<evidence type="ECO:0000313" key="8">
    <source>
        <dbReference type="EMBL" id="ADW17706.1"/>
    </source>
</evidence>
<evidence type="ECO:0000256" key="7">
    <source>
        <dbReference type="SAM" id="Phobius"/>
    </source>
</evidence>
<feature type="transmembrane region" description="Helical" evidence="7">
    <location>
        <begin position="53"/>
        <end position="75"/>
    </location>
</feature>
<reference evidence="8 9" key="1">
    <citation type="journal article" date="2011" name="Stand. Genomic Sci.">
        <title>Complete genome sequence of Desulfobulbus propionicus type strain (1pr3).</title>
        <authorList>
            <person name="Pagani I."/>
            <person name="Lapidus A."/>
            <person name="Nolan M."/>
            <person name="Lucas S."/>
            <person name="Hammon N."/>
            <person name="Deshpande S."/>
            <person name="Cheng J.F."/>
            <person name="Chertkov O."/>
            <person name="Davenport K."/>
            <person name="Tapia R."/>
            <person name="Han C."/>
            <person name="Goodwin L."/>
            <person name="Pitluck S."/>
            <person name="Liolios K."/>
            <person name="Mavromatis K."/>
            <person name="Ivanova N."/>
            <person name="Mikhailova N."/>
            <person name="Pati A."/>
            <person name="Chen A."/>
            <person name="Palaniappan K."/>
            <person name="Land M."/>
            <person name="Hauser L."/>
            <person name="Chang Y.J."/>
            <person name="Jeffries C.D."/>
            <person name="Detter J.C."/>
            <person name="Brambilla E."/>
            <person name="Kannan K.P."/>
            <person name="Djao O.D."/>
            <person name="Rohde M."/>
            <person name="Pukall R."/>
            <person name="Spring S."/>
            <person name="Goker M."/>
            <person name="Sikorski J."/>
            <person name="Woyke T."/>
            <person name="Bristow J."/>
            <person name="Eisen J.A."/>
            <person name="Markowitz V."/>
            <person name="Hugenholtz P."/>
            <person name="Kyrpides N.C."/>
            <person name="Klenk H.P."/>
        </authorList>
    </citation>
    <scope>NUCLEOTIDE SEQUENCE [LARGE SCALE GENOMIC DNA]</scope>
    <source>
        <strain evidence="9">ATCC 33891 / DSM 2032 / 1pr3</strain>
    </source>
</reference>
<evidence type="ECO:0000256" key="1">
    <source>
        <dbReference type="ARBA" id="ARBA00004651"/>
    </source>
</evidence>
<dbReference type="PANTHER" id="PTHR34184">
    <property type="entry name" value="UPF0718 PROTEIN YCGR"/>
    <property type="match status" value="1"/>
</dbReference>
<dbReference type="KEGG" id="dpr:Despr_1552"/>
<dbReference type="AlphaFoldDB" id="A0A7U3YLQ5"/>
<dbReference type="InterPro" id="IPR052923">
    <property type="entry name" value="UPF0718"/>
</dbReference>
<name>A0A7U3YLQ5_DESPD</name>
<sequence>MHFVSEMTTAAWTLLEQSSLYILFGLLIGGLLKMVLSPAYVAAHLGKGRFKPVFKAALLGVPIPLCSCGVLPAAAQLKRQGANNGATTAFLVSTPESGVDSIAVSWALLDPLMTVARPVAAFCSAFVAGVMENLLDPNANRQPMRILPMASAPAAACAGTECGCGHEHPTLPAAGWGQKLGQGVRYAVTDIWGDLAGWFFVGIAVAACITVFIPDDLITRHLGGGIGSMLLMLLIGIPLYVCATAATPIAASLILKGVSPGAALVFLLAGPATNVAALAVLVKILGKRGVAVYLASVSVVSVLCGLLLDGLYMSLGISAAATIGEVAEFVPHWLMTGAAVVLLLLSLPLISRWFSLKGCRLA</sequence>
<evidence type="ECO:0000256" key="2">
    <source>
        <dbReference type="ARBA" id="ARBA00006386"/>
    </source>
</evidence>
<dbReference type="Pfam" id="PF03773">
    <property type="entry name" value="ArsP_1"/>
    <property type="match status" value="1"/>
</dbReference>
<keyword evidence="6 7" id="KW-0472">Membrane</keyword>
<evidence type="ECO:0000256" key="5">
    <source>
        <dbReference type="ARBA" id="ARBA00022989"/>
    </source>
</evidence>
<feature type="transmembrane region" description="Helical" evidence="7">
    <location>
        <begin position="230"/>
        <end position="255"/>
    </location>
</feature>
<feature type="transmembrane region" description="Helical" evidence="7">
    <location>
        <begin position="292"/>
        <end position="313"/>
    </location>
</feature>
<evidence type="ECO:0000256" key="3">
    <source>
        <dbReference type="ARBA" id="ARBA00022475"/>
    </source>
</evidence>
<keyword evidence="3" id="KW-1003">Cell membrane</keyword>
<keyword evidence="4 7" id="KW-0812">Transmembrane</keyword>
<evidence type="ECO:0000313" key="9">
    <source>
        <dbReference type="Proteomes" id="UP000006365"/>
    </source>
</evidence>
<dbReference type="InterPro" id="IPR005524">
    <property type="entry name" value="DUF318"/>
</dbReference>
<organism evidence="8 9">
    <name type="scientific">Desulfobulbus propionicus (strain ATCC 33891 / DSM 2032 / VKM B-1956 / 1pr3)</name>
    <dbReference type="NCBI Taxonomy" id="577650"/>
    <lineage>
        <taxon>Bacteria</taxon>
        <taxon>Pseudomonadati</taxon>
        <taxon>Thermodesulfobacteriota</taxon>
        <taxon>Desulfobulbia</taxon>
        <taxon>Desulfobulbales</taxon>
        <taxon>Desulfobulbaceae</taxon>
        <taxon>Desulfobulbus</taxon>
    </lineage>
</organism>
<keyword evidence="9" id="KW-1185">Reference proteome</keyword>
<gene>
    <name evidence="8" type="ordered locus">Despr_1552</name>
</gene>
<dbReference type="Proteomes" id="UP000006365">
    <property type="component" value="Chromosome"/>
</dbReference>
<feature type="transmembrane region" description="Helical" evidence="7">
    <location>
        <begin position="333"/>
        <end position="354"/>
    </location>
</feature>